<gene>
    <name evidence="11" type="ORF">PPYR_10562</name>
</gene>
<dbReference type="Proteomes" id="UP000327044">
    <property type="component" value="Unassembled WGS sequence"/>
</dbReference>
<dbReference type="AlphaFoldDB" id="A0A1Y1MEC0"/>
<evidence type="ECO:0000256" key="9">
    <source>
        <dbReference type="SAM" id="Phobius"/>
    </source>
</evidence>
<evidence type="ECO:0000313" key="12">
    <source>
        <dbReference type="Proteomes" id="UP000327044"/>
    </source>
</evidence>
<feature type="transmembrane region" description="Helical" evidence="9">
    <location>
        <begin position="84"/>
        <end position="105"/>
    </location>
</feature>
<dbReference type="EMBL" id="VVIM01000007">
    <property type="protein sequence ID" value="KAB0796501.1"/>
    <property type="molecule type" value="Genomic_DNA"/>
</dbReference>
<comment type="subcellular location">
    <subcellularLocation>
        <location evidence="1">Mitochondrion inner membrane</location>
        <topology evidence="1">Multi-pass membrane protein</topology>
    </subcellularLocation>
</comment>
<evidence type="ECO:0000256" key="4">
    <source>
        <dbReference type="ARBA" id="ARBA00022692"/>
    </source>
</evidence>
<keyword evidence="7" id="KW-0496">Mitochondrion</keyword>
<organism evidence="10">
    <name type="scientific">Photinus pyralis</name>
    <name type="common">Common eastern firefly</name>
    <name type="synonym">Lampyris pyralis</name>
    <dbReference type="NCBI Taxonomy" id="7054"/>
    <lineage>
        <taxon>Eukaryota</taxon>
        <taxon>Metazoa</taxon>
        <taxon>Ecdysozoa</taxon>
        <taxon>Arthropoda</taxon>
        <taxon>Hexapoda</taxon>
        <taxon>Insecta</taxon>
        <taxon>Pterygota</taxon>
        <taxon>Neoptera</taxon>
        <taxon>Endopterygota</taxon>
        <taxon>Coleoptera</taxon>
        <taxon>Polyphaga</taxon>
        <taxon>Elateriformia</taxon>
        <taxon>Elateroidea</taxon>
        <taxon>Lampyridae</taxon>
        <taxon>Lampyrinae</taxon>
        <taxon>Photinus</taxon>
    </lineage>
</organism>
<evidence type="ECO:0000256" key="3">
    <source>
        <dbReference type="ARBA" id="ARBA00014604"/>
    </source>
</evidence>
<keyword evidence="5" id="KW-0999">Mitochondrion inner membrane</keyword>
<evidence type="ECO:0000256" key="1">
    <source>
        <dbReference type="ARBA" id="ARBA00004448"/>
    </source>
</evidence>
<accession>A0A1Y1MEC0</accession>
<evidence type="ECO:0000256" key="7">
    <source>
        <dbReference type="ARBA" id="ARBA00023128"/>
    </source>
</evidence>
<keyword evidence="12" id="KW-1185">Reference proteome</keyword>
<dbReference type="EMBL" id="GEZM01034097">
    <property type="protein sequence ID" value="JAV83929.1"/>
    <property type="molecule type" value="Transcribed_RNA"/>
</dbReference>
<evidence type="ECO:0000256" key="8">
    <source>
        <dbReference type="ARBA" id="ARBA00023136"/>
    </source>
</evidence>
<reference evidence="10" key="1">
    <citation type="journal article" date="2016" name="Sci. Rep.">
        <title>Molecular characterization of firefly nuptial gifts: a multi-omics approach sheds light on postcopulatory sexual selection.</title>
        <authorList>
            <person name="Al-Wathiqui N."/>
            <person name="Fallon T.R."/>
            <person name="South A."/>
            <person name="Weng J.K."/>
            <person name="Lewis S.M."/>
        </authorList>
    </citation>
    <scope>NUCLEOTIDE SEQUENCE</scope>
</reference>
<proteinExistence type="inferred from homology"/>
<dbReference type="FunCoup" id="A0A1Y1MEC0">
    <property type="interactions" value="1845"/>
</dbReference>
<evidence type="ECO:0000313" key="10">
    <source>
        <dbReference type="EMBL" id="JAV83931.1"/>
    </source>
</evidence>
<evidence type="ECO:0000256" key="2">
    <source>
        <dbReference type="ARBA" id="ARBA00007020"/>
    </source>
</evidence>
<reference evidence="11 12" key="2">
    <citation type="journal article" date="2018" name="Elife">
        <title>Firefly genomes illuminate parallel origins of bioluminescence in beetles.</title>
        <authorList>
            <person name="Fallon T.R."/>
            <person name="Lower S.E."/>
            <person name="Chang C.H."/>
            <person name="Bessho-Uehara M."/>
            <person name="Martin G.J."/>
            <person name="Bewick A.J."/>
            <person name="Behringer M."/>
            <person name="Debat H.J."/>
            <person name="Wong I."/>
            <person name="Day J.C."/>
            <person name="Suvorov A."/>
            <person name="Silva C.J."/>
            <person name="Stanger-Hall K.F."/>
            <person name="Hall D.W."/>
            <person name="Schmitz R.J."/>
            <person name="Nelson D.R."/>
            <person name="Lewis S.M."/>
            <person name="Shigenobu S."/>
            <person name="Bybee S.M."/>
            <person name="Larracuente A.M."/>
            <person name="Oba Y."/>
            <person name="Weng J.K."/>
        </authorList>
    </citation>
    <scope>NUCLEOTIDE SEQUENCE [LARGE SCALE GENOMIC DNA]</scope>
    <source>
        <strain evidence="11">1611_PpyrPB1</strain>
        <tissue evidence="11">Whole body</tissue>
    </source>
</reference>
<dbReference type="InParanoid" id="A0A1Y1MEC0"/>
<evidence type="ECO:0000256" key="6">
    <source>
        <dbReference type="ARBA" id="ARBA00022989"/>
    </source>
</evidence>
<feature type="transmembrane region" description="Helical" evidence="9">
    <location>
        <begin position="58"/>
        <end position="78"/>
    </location>
</feature>
<name>A0A1Y1MEC0_PHOPY</name>
<protein>
    <recommendedName>
        <fullName evidence="3">Transmembrane protein 186</fullName>
    </recommendedName>
</protein>
<dbReference type="EMBL" id="GEZM01034096">
    <property type="protein sequence ID" value="JAV83931.1"/>
    <property type="molecule type" value="Transcribed_RNA"/>
</dbReference>
<dbReference type="PANTHER" id="PTHR13603">
    <property type="entry name" value="TRANSMEMBRANE PROTEIN 186"/>
    <property type="match status" value="1"/>
</dbReference>
<sequence length="194" mass="21995">MAFTGVKKILLSKYRWQTPKLLARCTSSAVKVSETPKYTPIYKFSYIRGVSMINRLKFYQTGLSIFAPPLTLILHKLNWVNSDVAFATLGIALSGCTFLYSLGYITNNLVGIMYVNNAKSDLKIAYVDFWGHRKDIVVPIKDNVPSSEISASHTDSVYWKFKNLSTPLAFKISTKFGNVLDKEMFCKIFSKDVY</sequence>
<reference evidence="11" key="3">
    <citation type="submission" date="2019-08" db="EMBL/GenBank/DDBJ databases">
        <authorList>
            <consortium name="Photinus pyralis genome working group"/>
            <person name="Fallon T.R."/>
            <person name="Sander Lower S.E."/>
            <person name="Weng J.-K."/>
        </authorList>
    </citation>
    <scope>NUCLEOTIDE SEQUENCE</scope>
    <source>
        <strain evidence="11">1611_PpyrPB1</strain>
        <tissue evidence="11">Whole body</tissue>
    </source>
</reference>
<dbReference type="OrthoDB" id="6147888at2759"/>
<comment type="similarity">
    <text evidence="2">Belongs to the TMEM186 family.</text>
</comment>
<dbReference type="GO" id="GO:0005743">
    <property type="term" value="C:mitochondrial inner membrane"/>
    <property type="evidence" value="ECO:0007669"/>
    <property type="project" value="UniProtKB-SubCell"/>
</dbReference>
<evidence type="ECO:0000256" key="5">
    <source>
        <dbReference type="ARBA" id="ARBA00022792"/>
    </source>
</evidence>
<dbReference type="PANTHER" id="PTHR13603:SF1">
    <property type="entry name" value="TRANSMEMBRANE PROTEIN 186"/>
    <property type="match status" value="1"/>
</dbReference>
<keyword evidence="6 9" id="KW-1133">Transmembrane helix</keyword>
<evidence type="ECO:0000313" key="11">
    <source>
        <dbReference type="EMBL" id="KAB0796501.1"/>
    </source>
</evidence>
<keyword evidence="4 9" id="KW-0812">Transmembrane</keyword>
<keyword evidence="8 9" id="KW-0472">Membrane</keyword>
<dbReference type="InterPro" id="IPR026571">
    <property type="entry name" value="Tmem186"/>
</dbReference>